<protein>
    <submittedName>
        <fullName evidence="4">ABC transporter</fullName>
    </submittedName>
</protein>
<accession>A0A1Y4DEA1</accession>
<dbReference type="CDD" id="cd03230">
    <property type="entry name" value="ABC_DR_subfamily_A"/>
    <property type="match status" value="1"/>
</dbReference>
<sequence length="308" mass="33507">MNKNDPVIRVKNLVVAFGSFHAVDGVSFDVQRGEIFGFLGANGAGKTTTIRTICGILNPSSGTVEVDGKDVSSSTAVLKPRIGYMSQKFTLYPDLTVRENLHFAGSLYAMSPQAIAQRSHKLMEFIGLSEDLPDPVSHLSGGVKQMVALASSLLHDPELVFLDEPTAGTSPKTRASFWALIRRLAQLGKTIFVTTHYMDEAEYCGRIALMERGKIVAMGTPGELKKEFFPVKPLELSFTKPVEQPLRAALEKAGIASAVFGSRLRVRAPDRAAFEQAAAPFRDGFFARETEPTLEDVFLQAVSGRKAV</sequence>
<dbReference type="RefSeq" id="WP_087286136.1">
    <property type="nucleotide sequence ID" value="NZ_NFJD01000001.1"/>
</dbReference>
<evidence type="ECO:0000313" key="4">
    <source>
        <dbReference type="EMBL" id="OUO57215.1"/>
    </source>
</evidence>
<dbReference type="GO" id="GO:0016887">
    <property type="term" value="F:ATP hydrolysis activity"/>
    <property type="evidence" value="ECO:0007669"/>
    <property type="project" value="InterPro"/>
</dbReference>
<keyword evidence="1" id="KW-0547">Nucleotide-binding</keyword>
<dbReference type="AlphaFoldDB" id="A0A1Y4DEA1"/>
<dbReference type="PANTHER" id="PTHR43038:SF3">
    <property type="entry name" value="ABC TRANSPORTER G FAMILY MEMBER 20 ISOFORM X1"/>
    <property type="match status" value="1"/>
</dbReference>
<dbReference type="InterPro" id="IPR003439">
    <property type="entry name" value="ABC_transporter-like_ATP-bd"/>
</dbReference>
<keyword evidence="2" id="KW-0067">ATP-binding</keyword>
<dbReference type="EMBL" id="NFJD01000001">
    <property type="protein sequence ID" value="OUO57215.1"/>
    <property type="molecule type" value="Genomic_DNA"/>
</dbReference>
<evidence type="ECO:0000256" key="2">
    <source>
        <dbReference type="ARBA" id="ARBA00022840"/>
    </source>
</evidence>
<comment type="caution">
    <text evidence="4">The sequence shown here is derived from an EMBL/GenBank/DDBJ whole genome shotgun (WGS) entry which is preliminary data.</text>
</comment>
<dbReference type="SMART" id="SM00382">
    <property type="entry name" value="AAA"/>
    <property type="match status" value="1"/>
</dbReference>
<dbReference type="InterPro" id="IPR027417">
    <property type="entry name" value="P-loop_NTPase"/>
</dbReference>
<evidence type="ECO:0000313" key="5">
    <source>
        <dbReference type="Proteomes" id="UP000196368"/>
    </source>
</evidence>
<proteinExistence type="predicted"/>
<reference evidence="5" key="1">
    <citation type="submission" date="2017-04" db="EMBL/GenBank/DDBJ databases">
        <title>Function of individual gut microbiota members based on whole genome sequencing of pure cultures obtained from chicken caecum.</title>
        <authorList>
            <person name="Medvecky M."/>
            <person name="Cejkova D."/>
            <person name="Polansky O."/>
            <person name="Karasova D."/>
            <person name="Kubasova T."/>
            <person name="Cizek A."/>
            <person name="Rychlik I."/>
        </authorList>
    </citation>
    <scope>NUCLEOTIDE SEQUENCE [LARGE SCALE GENOMIC DNA]</scope>
    <source>
        <strain evidence="5">An273</strain>
    </source>
</reference>
<dbReference type="Gene3D" id="3.40.50.300">
    <property type="entry name" value="P-loop containing nucleotide triphosphate hydrolases"/>
    <property type="match status" value="1"/>
</dbReference>
<organism evidence="4 5">
    <name type="scientific">Candidatus Avelusimicrobium gallicola</name>
    <dbReference type="NCBI Taxonomy" id="2562704"/>
    <lineage>
        <taxon>Bacteria</taxon>
        <taxon>Pseudomonadati</taxon>
        <taxon>Elusimicrobiota</taxon>
        <taxon>Elusimicrobia</taxon>
        <taxon>Elusimicrobiales</taxon>
        <taxon>Elusimicrobiaceae</taxon>
        <taxon>Candidatus Avelusimicrobium</taxon>
    </lineage>
</organism>
<dbReference type="SUPFAM" id="SSF52540">
    <property type="entry name" value="P-loop containing nucleoside triphosphate hydrolases"/>
    <property type="match status" value="1"/>
</dbReference>
<dbReference type="GO" id="GO:0005524">
    <property type="term" value="F:ATP binding"/>
    <property type="evidence" value="ECO:0007669"/>
    <property type="project" value="UniProtKB-KW"/>
</dbReference>
<dbReference type="OrthoDB" id="9781337at2"/>
<dbReference type="PANTHER" id="PTHR43038">
    <property type="entry name" value="ATP-BINDING CASSETTE, SUB-FAMILY H, MEMBER 1"/>
    <property type="match status" value="1"/>
</dbReference>
<keyword evidence="5" id="KW-1185">Reference proteome</keyword>
<evidence type="ECO:0000256" key="1">
    <source>
        <dbReference type="ARBA" id="ARBA00022741"/>
    </source>
</evidence>
<name>A0A1Y4DEA1_9BACT</name>
<feature type="domain" description="ABC transporter" evidence="3">
    <location>
        <begin position="8"/>
        <end position="237"/>
    </location>
</feature>
<dbReference type="Proteomes" id="UP000196368">
    <property type="component" value="Unassembled WGS sequence"/>
</dbReference>
<dbReference type="Pfam" id="PF00005">
    <property type="entry name" value="ABC_tran"/>
    <property type="match status" value="1"/>
</dbReference>
<evidence type="ECO:0000259" key="3">
    <source>
        <dbReference type="PROSITE" id="PS50893"/>
    </source>
</evidence>
<gene>
    <name evidence="4" type="ORF">B5F75_00080</name>
</gene>
<dbReference type="InterPro" id="IPR003593">
    <property type="entry name" value="AAA+_ATPase"/>
</dbReference>
<dbReference type="PROSITE" id="PS50893">
    <property type="entry name" value="ABC_TRANSPORTER_2"/>
    <property type="match status" value="1"/>
</dbReference>